<protein>
    <recommendedName>
        <fullName evidence="1">KAP NTPase domain-containing protein</fullName>
    </recommendedName>
</protein>
<reference evidence="2 3" key="1">
    <citation type="submission" date="2015-11" db="EMBL/GenBank/DDBJ databases">
        <title>Draft genome sequence of Agrobacterium sp. R89-1.</title>
        <authorList>
            <person name="Zahradnik J."/>
            <person name="Kyslikova E."/>
            <person name="Palyzova A."/>
            <person name="Kyslik P."/>
        </authorList>
    </citation>
    <scope>NUCLEOTIDE SEQUENCE [LARGE SCALE GENOMIC DNA]</scope>
    <source>
        <strain evidence="2 3">R89-1</strain>
    </source>
</reference>
<dbReference type="SUPFAM" id="SSF52540">
    <property type="entry name" value="P-loop containing nucleoside triphosphate hydrolases"/>
    <property type="match status" value="1"/>
</dbReference>
<sequence>MSYWVKNEDKLGRAEESAYIIKFLQQRVAERIERGKTGSYVLNIDATWGEGKTFFMKGLFADLKEAGHPAIMIDAWRDDFSDDPLTAVVAEFDNFLNTFKSSNRTITTKVKAAGKEFRRNVGKLSLLTARGLAKRAATYVVGEAAEEVVQAAKELVSGDIESIVDDATGAVVNFTDAKIDKFAERKLAQFNEAKTSLDNFQTSLGKAVEALTVKDFKPPFFILVDELDRCRPTYAIEMLERIKHLFEVENVVFILATDTKQLANSIKAVYGSEFDSRHYLARFFDRTYMLPAPDRIEMVKYLISTSAMIADKRDISLDIDEATFIAEIGMQFGLEIRQIEKAVDLLSVICSTWNEQVPVETTLIFPMIVAFLKGNTLDTPEQINEVYRTKLANNSMRPREVSGRNIQEFFNVISRFTRSSLADAVRSKKELHDTAQWNSTSFVSQVAYETMEREHRTNGRRNRRPLLASYPSRVKMAGRFVQSDTDLNQTMQ</sequence>
<organism evidence="2 3">
    <name type="scientific">Agrobacterium bohemicum</name>
    <dbReference type="NCBI Taxonomy" id="2052828"/>
    <lineage>
        <taxon>Bacteria</taxon>
        <taxon>Pseudomonadati</taxon>
        <taxon>Pseudomonadota</taxon>
        <taxon>Alphaproteobacteria</taxon>
        <taxon>Hyphomicrobiales</taxon>
        <taxon>Rhizobiaceae</taxon>
        <taxon>Rhizobium/Agrobacterium group</taxon>
        <taxon>Agrobacterium</taxon>
    </lineage>
</organism>
<evidence type="ECO:0000313" key="2">
    <source>
        <dbReference type="EMBL" id="KXG85798.1"/>
    </source>
</evidence>
<dbReference type="Pfam" id="PF07693">
    <property type="entry name" value="KAP_NTPase"/>
    <property type="match status" value="1"/>
</dbReference>
<evidence type="ECO:0000259" key="1">
    <source>
        <dbReference type="Pfam" id="PF07693"/>
    </source>
</evidence>
<dbReference type="AlphaFoldDB" id="A0A135P326"/>
<dbReference type="STRING" id="2052828.ATO67_03950"/>
<dbReference type="InterPro" id="IPR027417">
    <property type="entry name" value="P-loop_NTPase"/>
</dbReference>
<accession>A0A135P326</accession>
<dbReference type="Proteomes" id="UP000070498">
    <property type="component" value="Unassembled WGS sequence"/>
</dbReference>
<proteinExistence type="predicted"/>
<gene>
    <name evidence="2" type="ORF">ATO67_03950</name>
</gene>
<dbReference type="OrthoDB" id="88903at2"/>
<comment type="caution">
    <text evidence="2">The sequence shown here is derived from an EMBL/GenBank/DDBJ whole genome shotgun (WGS) entry which is preliminary data.</text>
</comment>
<feature type="domain" description="KAP NTPase" evidence="1">
    <location>
        <begin position="37"/>
        <end position="305"/>
    </location>
</feature>
<evidence type="ECO:0000313" key="3">
    <source>
        <dbReference type="Proteomes" id="UP000070498"/>
    </source>
</evidence>
<keyword evidence="3" id="KW-1185">Reference proteome</keyword>
<dbReference type="EMBL" id="LNUW01000028">
    <property type="protein sequence ID" value="KXG85798.1"/>
    <property type="molecule type" value="Genomic_DNA"/>
</dbReference>
<name>A0A135P326_9HYPH</name>
<dbReference type="InterPro" id="IPR011646">
    <property type="entry name" value="KAP_P-loop"/>
</dbReference>
<dbReference type="RefSeq" id="WP_067644684.1">
    <property type="nucleotide sequence ID" value="NZ_KQ961024.1"/>
</dbReference>